<dbReference type="PROSITE" id="PS50935">
    <property type="entry name" value="SSB"/>
    <property type="match status" value="1"/>
</dbReference>
<accession>A0ABX8TPY1</accession>
<protein>
    <recommendedName>
        <fullName evidence="2 3">Single-stranded DNA-binding protein</fullName>
        <shortName evidence="2">SSB</shortName>
    </recommendedName>
</protein>
<dbReference type="GO" id="GO:0003677">
    <property type="term" value="F:DNA binding"/>
    <property type="evidence" value="ECO:0007669"/>
    <property type="project" value="UniProtKB-KW"/>
</dbReference>
<reference evidence="5 6" key="1">
    <citation type="submission" date="2021-07" db="EMBL/GenBank/DDBJ databases">
        <title>Isolation and characterization of bacteria from a gold mining with a capacity of golden bioaccumulation.</title>
        <authorList>
            <person name="Yang X.J."/>
        </authorList>
    </citation>
    <scope>NUCLEOTIDE SEQUENCE [LARGE SCALE GENOMIC DNA]</scope>
    <source>
        <strain evidence="5 6">Au29</strain>
        <plasmid evidence="5 6">unnamed1</plasmid>
    </source>
</reference>
<feature type="region of interest" description="Disordered" evidence="4">
    <location>
        <begin position="102"/>
        <end position="121"/>
    </location>
</feature>
<keyword evidence="2 3" id="KW-0238">DNA-binding</keyword>
<keyword evidence="6" id="KW-1185">Reference proteome</keyword>
<dbReference type="InterPro" id="IPR011344">
    <property type="entry name" value="ssDNA-bd"/>
</dbReference>
<keyword evidence="1" id="KW-0233">DNA recombination</keyword>
<evidence type="ECO:0000256" key="4">
    <source>
        <dbReference type="SAM" id="MobiDB-lite"/>
    </source>
</evidence>
<evidence type="ECO:0000313" key="6">
    <source>
        <dbReference type="Proteomes" id="UP000824334"/>
    </source>
</evidence>
<dbReference type="PIRSF" id="PIRSF002070">
    <property type="entry name" value="SSB"/>
    <property type="match status" value="1"/>
</dbReference>
<evidence type="ECO:0000313" key="5">
    <source>
        <dbReference type="EMBL" id="QYC12347.1"/>
    </source>
</evidence>
<dbReference type="PANTHER" id="PTHR10302">
    <property type="entry name" value="SINGLE-STRANDED DNA-BINDING PROTEIN"/>
    <property type="match status" value="1"/>
</dbReference>
<dbReference type="RefSeq" id="WP_219373686.1">
    <property type="nucleotide sequence ID" value="NZ_CP080035.1"/>
</dbReference>
<dbReference type="NCBIfam" id="TIGR00621">
    <property type="entry name" value="ssb"/>
    <property type="match status" value="1"/>
</dbReference>
<dbReference type="Proteomes" id="UP000824334">
    <property type="component" value="Plasmid unnamed1"/>
</dbReference>
<dbReference type="GeneID" id="94377284"/>
<dbReference type="CDD" id="cd04496">
    <property type="entry name" value="SSB_OBF"/>
    <property type="match status" value="1"/>
</dbReference>
<gene>
    <name evidence="5" type="ORF">KWG56_18470</name>
</gene>
<evidence type="ECO:0000256" key="2">
    <source>
        <dbReference type="HAMAP-Rule" id="MF_00984"/>
    </source>
</evidence>
<dbReference type="HAMAP" id="MF_00984">
    <property type="entry name" value="SSB"/>
    <property type="match status" value="1"/>
</dbReference>
<sequence>MNKVQLIGNLVKDPEFREMSNDKRVASIRLCTETRRKGKKYTEFHNISIYNQGLVGLIEKYSGKGDKIYIEGSLRNTSWEVDGQTRYGYEIAVGQNDQLEFLGSPRRQQEPDHDQNDDIPY</sequence>
<comment type="subunit">
    <text evidence="2">Homotetramer.</text>
</comment>
<evidence type="ECO:0000256" key="1">
    <source>
        <dbReference type="ARBA" id="ARBA00023172"/>
    </source>
</evidence>
<organism evidence="5 6">
    <name type="scientific">Brevundimonas nasdae</name>
    <dbReference type="NCBI Taxonomy" id="172043"/>
    <lineage>
        <taxon>Bacteria</taxon>
        <taxon>Pseudomonadati</taxon>
        <taxon>Pseudomonadota</taxon>
        <taxon>Alphaproteobacteria</taxon>
        <taxon>Caulobacterales</taxon>
        <taxon>Caulobacteraceae</taxon>
        <taxon>Brevundimonas</taxon>
    </lineage>
</organism>
<keyword evidence="5" id="KW-0614">Plasmid</keyword>
<dbReference type="PANTHER" id="PTHR10302:SF0">
    <property type="entry name" value="SINGLE-STRANDED DNA-BINDING PROTEIN, MITOCHONDRIAL"/>
    <property type="match status" value="1"/>
</dbReference>
<feature type="compositionally biased region" description="Basic and acidic residues" evidence="4">
    <location>
        <begin position="107"/>
        <end position="121"/>
    </location>
</feature>
<evidence type="ECO:0000256" key="3">
    <source>
        <dbReference type="PIRNR" id="PIRNR002070"/>
    </source>
</evidence>
<comment type="caution">
    <text evidence="2">Lacks conserved residue(s) required for the propagation of feature annotation.</text>
</comment>
<name>A0ABX8TPY1_9CAUL</name>
<proteinExistence type="inferred from homology"/>
<dbReference type="InterPro" id="IPR000424">
    <property type="entry name" value="Primosome_PriB/ssb"/>
</dbReference>
<dbReference type="Pfam" id="PF00436">
    <property type="entry name" value="SSB"/>
    <property type="match status" value="1"/>
</dbReference>
<geneLocation type="plasmid" evidence="5 6">
    <name>unnamed1</name>
</geneLocation>
<dbReference type="EMBL" id="CP080035">
    <property type="protein sequence ID" value="QYC12347.1"/>
    <property type="molecule type" value="Genomic_DNA"/>
</dbReference>